<dbReference type="InterPro" id="IPR032282">
    <property type="entry name" value="HAGH_C"/>
</dbReference>
<comment type="pathway">
    <text evidence="2 7">Secondary metabolite metabolism; methylglyoxal degradation; (R)-lactate from methylglyoxal: step 2/2.</text>
</comment>
<dbReference type="GO" id="GO:0004416">
    <property type="term" value="F:hydroxyacylglutathione hydrolase activity"/>
    <property type="evidence" value="ECO:0007669"/>
    <property type="project" value="UniProtKB-UniRule"/>
</dbReference>
<keyword evidence="5 7" id="KW-0378">Hydrolase</keyword>
<evidence type="ECO:0000256" key="7">
    <source>
        <dbReference type="HAMAP-Rule" id="MF_01374"/>
    </source>
</evidence>
<comment type="cofactor">
    <cofactor evidence="7">
        <name>Zn(2+)</name>
        <dbReference type="ChEBI" id="CHEBI:29105"/>
    </cofactor>
    <text evidence="7">Binds 2 Zn(2+) ions per subunit.</text>
</comment>
<dbReference type="NCBIfam" id="TIGR03413">
    <property type="entry name" value="GSH_gloB"/>
    <property type="match status" value="1"/>
</dbReference>
<feature type="binding site" evidence="7">
    <location>
        <position position="62"/>
    </location>
    <ligand>
        <name>Zn(2+)</name>
        <dbReference type="ChEBI" id="CHEBI:29105"/>
        <label>2</label>
    </ligand>
</feature>
<evidence type="ECO:0000313" key="10">
    <source>
        <dbReference type="Proteomes" id="UP000030826"/>
    </source>
</evidence>
<comment type="similarity">
    <text evidence="3 7">Belongs to the metallo-beta-lactamase superfamily. Glyoxalase II family.</text>
</comment>
<evidence type="ECO:0000256" key="3">
    <source>
        <dbReference type="ARBA" id="ARBA00006759"/>
    </source>
</evidence>
<name>A0A0B1Q322_9HYPH</name>
<proteinExistence type="inferred from homology"/>
<accession>A0A0B1Q322</accession>
<feature type="binding site" evidence="7">
    <location>
        <position position="61"/>
    </location>
    <ligand>
        <name>Zn(2+)</name>
        <dbReference type="ChEBI" id="CHEBI:29105"/>
        <label>2</label>
    </ligand>
</feature>
<dbReference type="Gene3D" id="3.60.15.10">
    <property type="entry name" value="Ribonuclease Z/Hydroxyacylglutathione hydrolase-like"/>
    <property type="match status" value="1"/>
</dbReference>
<comment type="subunit">
    <text evidence="7">Monomer.</text>
</comment>
<protein>
    <recommendedName>
        <fullName evidence="7">Hydroxyacylglutathione hydrolase</fullName>
        <ecNumber evidence="7">3.1.2.6</ecNumber>
    </recommendedName>
    <alternativeName>
        <fullName evidence="7">Glyoxalase II</fullName>
        <shortName evidence="7">Glx II</shortName>
    </alternativeName>
</protein>
<dbReference type="OrthoDB" id="9802248at2"/>
<dbReference type="GO" id="GO:0019243">
    <property type="term" value="P:methylglyoxal catabolic process to D-lactate via S-lactoyl-glutathione"/>
    <property type="evidence" value="ECO:0007669"/>
    <property type="project" value="UniProtKB-UniRule"/>
</dbReference>
<feature type="binding site" evidence="7">
    <location>
        <position position="115"/>
    </location>
    <ligand>
        <name>Zn(2+)</name>
        <dbReference type="ChEBI" id="CHEBI:29105"/>
        <label>1</label>
    </ligand>
</feature>
<dbReference type="CDD" id="cd07723">
    <property type="entry name" value="hydroxyacylglutathione_hydrolase_MBL-fold"/>
    <property type="match status" value="1"/>
</dbReference>
<comment type="catalytic activity">
    <reaction evidence="1 7">
        <text>an S-(2-hydroxyacyl)glutathione + H2O = a 2-hydroxy carboxylate + glutathione + H(+)</text>
        <dbReference type="Rhea" id="RHEA:21864"/>
        <dbReference type="ChEBI" id="CHEBI:15377"/>
        <dbReference type="ChEBI" id="CHEBI:15378"/>
        <dbReference type="ChEBI" id="CHEBI:57925"/>
        <dbReference type="ChEBI" id="CHEBI:58896"/>
        <dbReference type="ChEBI" id="CHEBI:71261"/>
        <dbReference type="EC" id="3.1.2.6"/>
    </reaction>
</comment>
<dbReference type="PIRSF" id="PIRSF005457">
    <property type="entry name" value="Glx"/>
    <property type="match status" value="1"/>
</dbReference>
<dbReference type="Pfam" id="PF16123">
    <property type="entry name" value="HAGH_C"/>
    <property type="match status" value="1"/>
</dbReference>
<evidence type="ECO:0000256" key="2">
    <source>
        <dbReference type="ARBA" id="ARBA00004963"/>
    </source>
</evidence>
<evidence type="ECO:0000313" key="9">
    <source>
        <dbReference type="EMBL" id="KHJ55253.1"/>
    </source>
</evidence>
<dbReference type="EC" id="3.1.2.6" evidence="7"/>
<organism evidence="9 10">
    <name type="scientific">Aureimonas altamirensis</name>
    <dbReference type="NCBI Taxonomy" id="370622"/>
    <lineage>
        <taxon>Bacteria</taxon>
        <taxon>Pseudomonadati</taxon>
        <taxon>Pseudomonadota</taxon>
        <taxon>Alphaproteobacteria</taxon>
        <taxon>Hyphomicrobiales</taxon>
        <taxon>Aurantimonadaceae</taxon>
        <taxon>Aureimonas</taxon>
    </lineage>
</organism>
<dbReference type="InterPro" id="IPR017782">
    <property type="entry name" value="Hydroxyacylglutathione_Hdrlase"/>
</dbReference>
<comment type="caution">
    <text evidence="9">The sequence shown here is derived from an EMBL/GenBank/DDBJ whole genome shotgun (WGS) entry which is preliminary data.</text>
</comment>
<evidence type="ECO:0000259" key="8">
    <source>
        <dbReference type="SMART" id="SM00849"/>
    </source>
</evidence>
<feature type="binding site" evidence="7">
    <location>
        <position position="57"/>
    </location>
    <ligand>
        <name>Zn(2+)</name>
        <dbReference type="ChEBI" id="CHEBI:29105"/>
        <label>1</label>
    </ligand>
</feature>
<feature type="binding site" evidence="7">
    <location>
        <position position="59"/>
    </location>
    <ligand>
        <name>Zn(2+)</name>
        <dbReference type="ChEBI" id="CHEBI:29105"/>
        <label>1</label>
    </ligand>
</feature>
<dbReference type="InterPro" id="IPR050110">
    <property type="entry name" value="Glyoxalase_II_hydrolase"/>
</dbReference>
<dbReference type="Pfam" id="PF00753">
    <property type="entry name" value="Lactamase_B"/>
    <property type="match status" value="1"/>
</dbReference>
<dbReference type="RefSeq" id="WP_039190364.1">
    <property type="nucleotide sequence ID" value="NZ_JRFJ01000001.1"/>
</dbReference>
<keyword evidence="6 7" id="KW-0862">Zinc</keyword>
<feature type="domain" description="Metallo-beta-lactamase" evidence="8">
    <location>
        <begin position="14"/>
        <end position="172"/>
    </location>
</feature>
<dbReference type="SUPFAM" id="SSF56281">
    <property type="entry name" value="Metallo-hydrolase/oxidoreductase"/>
    <property type="match status" value="1"/>
</dbReference>
<keyword evidence="4 7" id="KW-0479">Metal-binding</keyword>
<gene>
    <name evidence="7" type="primary">gloB</name>
    <name evidence="9" type="ORF">LA66_00780</name>
</gene>
<dbReference type="UniPathway" id="UPA00619">
    <property type="reaction ID" value="UER00676"/>
</dbReference>
<sequence>MSTVEIRQFICRTDNFGVLLHDADSGSTIAIDAPEEAPILKVLDEEGWNLTHILTTHHHGDHVAANEALKARFGAIVVGPAAEADRIPGIDRQVAGGETFAIGAIAVEVLDTPGHTLGSISYYMPGISAVFAGDALFSLGCGRLLEGTAPMLWESLQRLRALPDETMLYCGHEYTGSNARFALSVDPKNLLLHERASEVERLRVAGEPTLPVMLGREKKTNPFLRADDATLAEEIGLSGQPPESVFAALRSRKDTF</sequence>
<evidence type="ECO:0000256" key="4">
    <source>
        <dbReference type="ARBA" id="ARBA00022723"/>
    </source>
</evidence>
<feature type="binding site" evidence="7">
    <location>
        <position position="134"/>
    </location>
    <ligand>
        <name>Zn(2+)</name>
        <dbReference type="ChEBI" id="CHEBI:29105"/>
        <label>1</label>
    </ligand>
</feature>
<dbReference type="PANTHER" id="PTHR43705">
    <property type="entry name" value="HYDROXYACYLGLUTATHIONE HYDROLASE"/>
    <property type="match status" value="1"/>
</dbReference>
<dbReference type="InterPro" id="IPR035680">
    <property type="entry name" value="Clx_II_MBL"/>
</dbReference>
<evidence type="ECO:0000256" key="1">
    <source>
        <dbReference type="ARBA" id="ARBA00001623"/>
    </source>
</evidence>
<dbReference type="SMART" id="SM00849">
    <property type="entry name" value="Lactamase_B"/>
    <property type="match status" value="1"/>
</dbReference>
<dbReference type="HAMAP" id="MF_01374">
    <property type="entry name" value="Glyoxalase_2"/>
    <property type="match status" value="1"/>
</dbReference>
<feature type="binding site" evidence="7">
    <location>
        <position position="172"/>
    </location>
    <ligand>
        <name>Zn(2+)</name>
        <dbReference type="ChEBI" id="CHEBI:29105"/>
        <label>2</label>
    </ligand>
</feature>
<dbReference type="Proteomes" id="UP000030826">
    <property type="component" value="Unassembled WGS sequence"/>
</dbReference>
<evidence type="ECO:0000256" key="5">
    <source>
        <dbReference type="ARBA" id="ARBA00022801"/>
    </source>
</evidence>
<evidence type="ECO:0000256" key="6">
    <source>
        <dbReference type="ARBA" id="ARBA00022833"/>
    </source>
</evidence>
<comment type="function">
    <text evidence="7">Thiolesterase that catalyzes the hydrolysis of S-D-lactoyl-glutathione to form glutathione and D-lactic acid.</text>
</comment>
<dbReference type="AlphaFoldDB" id="A0A0B1Q322"/>
<dbReference type="GO" id="GO:0046872">
    <property type="term" value="F:metal ion binding"/>
    <property type="evidence" value="ECO:0007669"/>
    <property type="project" value="UniProtKB-KW"/>
</dbReference>
<dbReference type="PANTHER" id="PTHR43705:SF1">
    <property type="entry name" value="HYDROXYACYLGLUTATHIONE HYDROLASE GLOB"/>
    <property type="match status" value="1"/>
</dbReference>
<dbReference type="InterPro" id="IPR036866">
    <property type="entry name" value="RibonucZ/Hydroxyglut_hydro"/>
</dbReference>
<dbReference type="STRING" id="370622.LA66_00780"/>
<dbReference type="InterPro" id="IPR001279">
    <property type="entry name" value="Metallo-B-lactamas"/>
</dbReference>
<dbReference type="EMBL" id="JRFJ01000001">
    <property type="protein sequence ID" value="KHJ55253.1"/>
    <property type="molecule type" value="Genomic_DNA"/>
</dbReference>
<feature type="binding site" evidence="7">
    <location>
        <position position="134"/>
    </location>
    <ligand>
        <name>Zn(2+)</name>
        <dbReference type="ChEBI" id="CHEBI:29105"/>
        <label>2</label>
    </ligand>
</feature>
<reference evidence="9 10" key="1">
    <citation type="submission" date="2014-09" db="EMBL/GenBank/DDBJ databases">
        <title>Isolation and characterization of Aurantimonas altamirensis ON-56566 from clinical sample following a dog bite.</title>
        <authorList>
            <person name="Eshaghi A."/>
            <person name="Li A."/>
            <person name="Shahinas D."/>
            <person name="Bahn P."/>
            <person name="Kus J.V."/>
            <person name="Patel S.N."/>
        </authorList>
    </citation>
    <scope>NUCLEOTIDE SEQUENCE [LARGE SCALE GENOMIC DNA]</scope>
    <source>
        <strain evidence="9 10">ON-56566</strain>
    </source>
</reference>